<feature type="region of interest" description="Disordered" evidence="5">
    <location>
        <begin position="149"/>
        <end position="189"/>
    </location>
</feature>
<dbReference type="Proteomes" id="UP000694388">
    <property type="component" value="Unplaced"/>
</dbReference>
<dbReference type="SUPFAM" id="SSF57959">
    <property type="entry name" value="Leucine zipper domain"/>
    <property type="match status" value="1"/>
</dbReference>
<accession>A0A8C4QA20</accession>
<dbReference type="Pfam" id="PF03957">
    <property type="entry name" value="Jun"/>
    <property type="match status" value="1"/>
</dbReference>
<reference evidence="7" key="1">
    <citation type="submission" date="2025-08" db="UniProtKB">
        <authorList>
            <consortium name="Ensembl"/>
        </authorList>
    </citation>
    <scope>IDENTIFICATION</scope>
</reference>
<keyword evidence="4" id="KW-0804">Transcription</keyword>
<evidence type="ECO:0000313" key="8">
    <source>
        <dbReference type="Proteomes" id="UP000694388"/>
    </source>
</evidence>
<sequence>KLFLLNIASSSTLPCLGISGPTSDECTLTSPDLGLLKLASPELERLVLASAHSVFSTVSTPTSTVHVGTNEQEGFAAGFMLALAELQEKTTSEDGRMMGVSTEEELDSMPSVGPALESVRPGNPQNSSSGEAQNCSLATQASLLNLNRDRQSVKEEPQRVPEAGEYGPLLSPTARERARAERKRLRNRVAASKCRKKKLERIARLEEKVRWLMCKKWLTQSITARMNHINSLYTTGLG</sequence>
<feature type="region of interest" description="Disordered" evidence="5">
    <location>
        <begin position="102"/>
        <end position="132"/>
    </location>
</feature>
<dbReference type="GO" id="GO:0051726">
    <property type="term" value="P:regulation of cell cycle"/>
    <property type="evidence" value="ECO:0007669"/>
    <property type="project" value="TreeGrafter"/>
</dbReference>
<feature type="domain" description="BZIP" evidence="6">
    <location>
        <begin position="177"/>
        <end position="212"/>
    </location>
</feature>
<dbReference type="GO" id="GO:0042127">
    <property type="term" value="P:regulation of cell population proliferation"/>
    <property type="evidence" value="ECO:0007669"/>
    <property type="project" value="TreeGrafter"/>
</dbReference>
<dbReference type="PANTHER" id="PTHR11462">
    <property type="entry name" value="JUN TRANSCRIPTION FACTOR-RELATED"/>
    <property type="match status" value="1"/>
</dbReference>
<dbReference type="OMA" id="SHACAGF"/>
<evidence type="ECO:0000256" key="3">
    <source>
        <dbReference type="ARBA" id="ARBA00023125"/>
    </source>
</evidence>
<feature type="compositionally biased region" description="Polar residues" evidence="5">
    <location>
        <begin position="123"/>
        <end position="132"/>
    </location>
</feature>
<keyword evidence="8" id="KW-1185">Reference proteome</keyword>
<keyword evidence="3" id="KW-0238">DNA-binding</keyword>
<dbReference type="InterPro" id="IPR046347">
    <property type="entry name" value="bZIP_sf"/>
</dbReference>
<dbReference type="InterPro" id="IPR050946">
    <property type="entry name" value="AP-1_TF_bZIP"/>
</dbReference>
<evidence type="ECO:0000313" key="7">
    <source>
        <dbReference type="Ensembl" id="ENSEBUP00000011948.1"/>
    </source>
</evidence>
<dbReference type="InterPro" id="IPR002112">
    <property type="entry name" value="Leuzip_Jun"/>
</dbReference>
<keyword evidence="2" id="KW-0805">Transcription regulation</keyword>
<dbReference type="GO" id="GO:0000978">
    <property type="term" value="F:RNA polymerase II cis-regulatory region sequence-specific DNA binding"/>
    <property type="evidence" value="ECO:0007669"/>
    <property type="project" value="TreeGrafter"/>
</dbReference>
<dbReference type="InterPro" id="IPR005643">
    <property type="entry name" value="JNK"/>
</dbReference>
<reference evidence="7" key="2">
    <citation type="submission" date="2025-09" db="UniProtKB">
        <authorList>
            <consortium name="Ensembl"/>
        </authorList>
    </citation>
    <scope>IDENTIFICATION</scope>
</reference>
<dbReference type="PANTHER" id="PTHR11462:SF35">
    <property type="entry name" value="TRANSCRIPTION FACTOR JRA"/>
    <property type="match status" value="1"/>
</dbReference>
<feature type="compositionally biased region" description="Basic and acidic residues" evidence="5">
    <location>
        <begin position="149"/>
        <end position="159"/>
    </location>
</feature>
<dbReference type="Ensembl" id="ENSEBUT00000012524.1">
    <property type="protein sequence ID" value="ENSEBUP00000011948.1"/>
    <property type="gene ID" value="ENSEBUG00000007639.1"/>
</dbReference>
<dbReference type="GO" id="GO:0005667">
    <property type="term" value="C:transcription regulator complex"/>
    <property type="evidence" value="ECO:0007669"/>
    <property type="project" value="TreeGrafter"/>
</dbReference>
<evidence type="ECO:0000256" key="1">
    <source>
        <dbReference type="ARBA" id="ARBA00006882"/>
    </source>
</evidence>
<dbReference type="PROSITE" id="PS50217">
    <property type="entry name" value="BZIP"/>
    <property type="match status" value="1"/>
</dbReference>
<comment type="similarity">
    <text evidence="1">Belongs to the bZIP family. Jun subfamily.</text>
</comment>
<dbReference type="Pfam" id="PF00170">
    <property type="entry name" value="bZIP_1"/>
    <property type="match status" value="1"/>
</dbReference>
<evidence type="ECO:0000259" key="6">
    <source>
        <dbReference type="PROSITE" id="PS50217"/>
    </source>
</evidence>
<evidence type="ECO:0000256" key="2">
    <source>
        <dbReference type="ARBA" id="ARBA00023015"/>
    </source>
</evidence>
<proteinExistence type="inferred from homology"/>
<evidence type="ECO:0000256" key="5">
    <source>
        <dbReference type="SAM" id="MobiDB-lite"/>
    </source>
</evidence>
<evidence type="ECO:0000256" key="4">
    <source>
        <dbReference type="ARBA" id="ARBA00023163"/>
    </source>
</evidence>
<dbReference type="GeneTree" id="ENSGT00940000162061"/>
<dbReference type="GO" id="GO:0000981">
    <property type="term" value="F:DNA-binding transcription factor activity, RNA polymerase II-specific"/>
    <property type="evidence" value="ECO:0007669"/>
    <property type="project" value="TreeGrafter"/>
</dbReference>
<dbReference type="InterPro" id="IPR004827">
    <property type="entry name" value="bZIP"/>
</dbReference>
<organism evidence="7 8">
    <name type="scientific">Eptatretus burgeri</name>
    <name type="common">Inshore hagfish</name>
    <dbReference type="NCBI Taxonomy" id="7764"/>
    <lineage>
        <taxon>Eukaryota</taxon>
        <taxon>Metazoa</taxon>
        <taxon>Chordata</taxon>
        <taxon>Craniata</taxon>
        <taxon>Vertebrata</taxon>
        <taxon>Cyclostomata</taxon>
        <taxon>Myxini</taxon>
        <taxon>Myxiniformes</taxon>
        <taxon>Myxinidae</taxon>
        <taxon>Eptatretinae</taxon>
        <taxon>Eptatretus</taxon>
    </lineage>
</organism>
<dbReference type="AlphaFoldDB" id="A0A8C4QA20"/>
<dbReference type="Gene3D" id="1.20.5.170">
    <property type="match status" value="1"/>
</dbReference>
<protein>
    <submittedName>
        <fullName evidence="7">Jun proto-oncogene, AP-1 transcription factor subunit</fullName>
    </submittedName>
</protein>
<name>A0A8C4QA20_EPTBU</name>
<dbReference type="PRINTS" id="PR00043">
    <property type="entry name" value="LEUZIPPRJUN"/>
</dbReference>
<dbReference type="PROSITE" id="PS00036">
    <property type="entry name" value="BZIP_BASIC"/>
    <property type="match status" value="1"/>
</dbReference>
<feature type="compositionally biased region" description="Basic residues" evidence="5">
    <location>
        <begin position="180"/>
        <end position="189"/>
    </location>
</feature>